<keyword evidence="3" id="KW-1185">Reference proteome</keyword>
<dbReference type="PANTHER" id="PTHR33112:SF16">
    <property type="entry name" value="HETEROKARYON INCOMPATIBILITY DOMAIN-CONTAINING PROTEIN"/>
    <property type="match status" value="1"/>
</dbReference>
<evidence type="ECO:0000259" key="1">
    <source>
        <dbReference type="Pfam" id="PF06985"/>
    </source>
</evidence>
<dbReference type="Proteomes" id="UP000054321">
    <property type="component" value="Unassembled WGS sequence"/>
</dbReference>
<dbReference type="HOGENOM" id="CLU_002639_6_0_1"/>
<reference evidence="3" key="2">
    <citation type="submission" date="2015-01" db="EMBL/GenBank/DDBJ databases">
        <title>Evolutionary Origins and Diversification of the Mycorrhizal Mutualists.</title>
        <authorList>
            <consortium name="DOE Joint Genome Institute"/>
            <consortium name="Mycorrhizal Genomics Consortium"/>
            <person name="Kohler A."/>
            <person name="Kuo A."/>
            <person name="Nagy L.G."/>
            <person name="Floudas D."/>
            <person name="Copeland A."/>
            <person name="Barry K.W."/>
            <person name="Cichocki N."/>
            <person name="Veneault-Fourrey C."/>
            <person name="LaButti K."/>
            <person name="Lindquist E.A."/>
            <person name="Lipzen A."/>
            <person name="Lundell T."/>
            <person name="Morin E."/>
            <person name="Murat C."/>
            <person name="Riley R."/>
            <person name="Ohm R."/>
            <person name="Sun H."/>
            <person name="Tunlid A."/>
            <person name="Henrissat B."/>
            <person name="Grigoriev I.V."/>
            <person name="Hibbett D.S."/>
            <person name="Martin F."/>
        </authorList>
    </citation>
    <scope>NUCLEOTIDE SEQUENCE [LARGE SCALE GENOMIC DNA]</scope>
    <source>
        <strain evidence="3">Zn</strain>
    </source>
</reference>
<dbReference type="InterPro" id="IPR010730">
    <property type="entry name" value="HET"/>
</dbReference>
<dbReference type="OrthoDB" id="5125733at2759"/>
<reference evidence="2 3" key="1">
    <citation type="submission" date="2014-04" db="EMBL/GenBank/DDBJ databases">
        <authorList>
            <consortium name="DOE Joint Genome Institute"/>
            <person name="Kuo A."/>
            <person name="Martino E."/>
            <person name="Perotto S."/>
            <person name="Kohler A."/>
            <person name="Nagy L.G."/>
            <person name="Floudas D."/>
            <person name="Copeland A."/>
            <person name="Barry K.W."/>
            <person name="Cichocki N."/>
            <person name="Veneault-Fourrey C."/>
            <person name="LaButti K."/>
            <person name="Lindquist E.A."/>
            <person name="Lipzen A."/>
            <person name="Lundell T."/>
            <person name="Morin E."/>
            <person name="Murat C."/>
            <person name="Sun H."/>
            <person name="Tunlid A."/>
            <person name="Henrissat B."/>
            <person name="Grigoriev I.V."/>
            <person name="Hibbett D.S."/>
            <person name="Martin F."/>
            <person name="Nordberg H.P."/>
            <person name="Cantor M.N."/>
            <person name="Hua S.X."/>
        </authorList>
    </citation>
    <scope>NUCLEOTIDE SEQUENCE [LARGE SCALE GENOMIC DNA]</scope>
    <source>
        <strain evidence="2 3">Zn</strain>
    </source>
</reference>
<dbReference type="EMBL" id="KN832879">
    <property type="protein sequence ID" value="KIM99232.1"/>
    <property type="molecule type" value="Genomic_DNA"/>
</dbReference>
<dbReference type="InParanoid" id="A0A0C3DBC7"/>
<name>A0A0C3DBC7_OIDMZ</name>
<protein>
    <recommendedName>
        <fullName evidence="1">Heterokaryon incompatibility domain-containing protein</fullName>
    </recommendedName>
</protein>
<sequence>MLYELRMHHKYSVANWEGVRHFQEDELQDANGIRTSDQVRSLRVPGAFYKGRAGSIDIKPVPSIMGRSISDDASLALPLLKGWLNTCLSDHDNCHNTIKNPVALPTRVIDVESFQGSKDVRLTLGNGRQEPYLALSHRWGDPKKIPQTMTKNFQDHLARISFATLPKSFQDAVVVARVLQVRFIWIDSLCIIQDSIADWEQEASRMSGIYKGSLVTIGSACAEDATGGFLHPRPHVYSCTLSPLFDHLSVRPIRDAAKPFNIQDPSSTTLGRSYTCLPDYEPLNSRAWCLQESILPTRMVWFTLPQLYWSCNTLQTAEGEQQTTTHSSSFEAELKLQHIQYSATPMRMWIRTIEDFSTRNLTKISDKLPSISGIAREFHSVFNDTTYVAGLWSHDFHRSLVWQGAQTTKQVKPYRSPTWSWAACDGPLKWDQTSDLLTAVSSDLDLIVTDWHVDLSNTSNPFGQVTGGHLDIDAVCFAATYVVDYRPDSFGWEWSIAGWDKRHLDRSEFDHQRRRVFSGDFILVRVAAWTRDDWDRDNNKFQVPYVAYLIVEPCSEKEYQRVGMAWADGSWVASPKQASFSLKFKASKL</sequence>
<gene>
    <name evidence="2" type="ORF">OIDMADRAFT_30852</name>
</gene>
<feature type="domain" description="Heterokaryon incompatibility" evidence="1">
    <location>
        <begin position="132"/>
        <end position="292"/>
    </location>
</feature>
<dbReference type="PANTHER" id="PTHR33112">
    <property type="entry name" value="DOMAIN PROTEIN, PUTATIVE-RELATED"/>
    <property type="match status" value="1"/>
</dbReference>
<organism evidence="2 3">
    <name type="scientific">Oidiodendron maius (strain Zn)</name>
    <dbReference type="NCBI Taxonomy" id="913774"/>
    <lineage>
        <taxon>Eukaryota</taxon>
        <taxon>Fungi</taxon>
        <taxon>Dikarya</taxon>
        <taxon>Ascomycota</taxon>
        <taxon>Pezizomycotina</taxon>
        <taxon>Leotiomycetes</taxon>
        <taxon>Leotiomycetes incertae sedis</taxon>
        <taxon>Myxotrichaceae</taxon>
        <taxon>Oidiodendron</taxon>
    </lineage>
</organism>
<proteinExistence type="predicted"/>
<accession>A0A0C3DBC7</accession>
<evidence type="ECO:0000313" key="3">
    <source>
        <dbReference type="Proteomes" id="UP000054321"/>
    </source>
</evidence>
<evidence type="ECO:0000313" key="2">
    <source>
        <dbReference type="EMBL" id="KIM99232.1"/>
    </source>
</evidence>
<dbReference type="Pfam" id="PF06985">
    <property type="entry name" value="HET"/>
    <property type="match status" value="1"/>
</dbReference>
<dbReference type="AlphaFoldDB" id="A0A0C3DBC7"/>